<keyword evidence="3" id="KW-1185">Reference proteome</keyword>
<dbReference type="PROSITE" id="PS50835">
    <property type="entry name" value="IG_LIKE"/>
    <property type="match status" value="1"/>
</dbReference>
<dbReference type="FunFam" id="2.60.40.10:FF:000437">
    <property type="entry name" value="Beat-IIIc, isoform A"/>
    <property type="match status" value="1"/>
</dbReference>
<dbReference type="OMA" id="QMLMACC"/>
<dbReference type="AlphaFoldDB" id="A0A8T0EJT8"/>
<dbReference type="InterPro" id="IPR036179">
    <property type="entry name" value="Ig-like_dom_sf"/>
</dbReference>
<name>A0A8T0EJT8_ARGBR</name>
<dbReference type="EMBL" id="JABXBU010002227">
    <property type="protein sequence ID" value="KAF8774202.1"/>
    <property type="molecule type" value="Genomic_DNA"/>
</dbReference>
<proteinExistence type="predicted"/>
<comment type="caution">
    <text evidence="2">The sequence shown here is derived from an EMBL/GenBank/DDBJ whole genome shotgun (WGS) entry which is preliminary data.</text>
</comment>
<dbReference type="Gene3D" id="2.60.40.10">
    <property type="entry name" value="Immunoglobulins"/>
    <property type="match status" value="1"/>
</dbReference>
<evidence type="ECO:0000313" key="3">
    <source>
        <dbReference type="Proteomes" id="UP000807504"/>
    </source>
</evidence>
<protein>
    <recommendedName>
        <fullName evidence="1">Ig-like domain-containing protein</fullName>
    </recommendedName>
</protein>
<dbReference type="InterPro" id="IPR013783">
    <property type="entry name" value="Ig-like_fold"/>
</dbReference>
<organism evidence="2 3">
    <name type="scientific">Argiope bruennichi</name>
    <name type="common">Wasp spider</name>
    <name type="synonym">Aranea bruennichi</name>
    <dbReference type="NCBI Taxonomy" id="94029"/>
    <lineage>
        <taxon>Eukaryota</taxon>
        <taxon>Metazoa</taxon>
        <taxon>Ecdysozoa</taxon>
        <taxon>Arthropoda</taxon>
        <taxon>Chelicerata</taxon>
        <taxon>Arachnida</taxon>
        <taxon>Araneae</taxon>
        <taxon>Araneomorphae</taxon>
        <taxon>Entelegynae</taxon>
        <taxon>Araneoidea</taxon>
        <taxon>Araneidae</taxon>
        <taxon>Argiope</taxon>
    </lineage>
</organism>
<dbReference type="SUPFAM" id="SSF48726">
    <property type="entry name" value="Immunoglobulin"/>
    <property type="match status" value="1"/>
</dbReference>
<gene>
    <name evidence="2" type="ORF">HNY73_016780</name>
</gene>
<dbReference type="InterPro" id="IPR007110">
    <property type="entry name" value="Ig-like_dom"/>
</dbReference>
<reference evidence="2" key="1">
    <citation type="journal article" date="2020" name="bioRxiv">
        <title>Chromosome-level reference genome of the European wasp spider Argiope bruennichi: a resource for studies on range expansion and evolutionary adaptation.</title>
        <authorList>
            <person name="Sheffer M.M."/>
            <person name="Hoppe A."/>
            <person name="Krehenwinkel H."/>
            <person name="Uhl G."/>
            <person name="Kuss A.W."/>
            <person name="Jensen L."/>
            <person name="Jensen C."/>
            <person name="Gillespie R.G."/>
            <person name="Hoff K.J."/>
            <person name="Prost S."/>
        </authorList>
    </citation>
    <scope>NUCLEOTIDE SEQUENCE</scope>
</reference>
<reference evidence="2" key="2">
    <citation type="submission" date="2020-06" db="EMBL/GenBank/DDBJ databases">
        <authorList>
            <person name="Sheffer M."/>
        </authorList>
    </citation>
    <scope>NUCLEOTIDE SEQUENCE</scope>
</reference>
<sequence>MVTPRELRLRASDRHRPVVCQHRAEQFQQVRRAGGRMSPLPAPMCLLLLAALGCLWHGVSALQIKALQVPESIEAGQVVRLVCIFDPEQEDLYSVKWYKDDIEFFRFLPKDKPANQFFEIRDVEVDMSRSSNGTVFLKNTSRSAEGMYRCEVSADAPSFQSIFSEKFMAVEDRPEETPENAAHLLCPWSRRQILWTMVFILVFCQ</sequence>
<dbReference type="Pfam" id="PF07686">
    <property type="entry name" value="V-set"/>
    <property type="match status" value="1"/>
</dbReference>
<dbReference type="InterPro" id="IPR013106">
    <property type="entry name" value="Ig_V-set"/>
</dbReference>
<accession>A0A8T0EJT8</accession>
<feature type="domain" description="Ig-like" evidence="1">
    <location>
        <begin position="43"/>
        <end position="160"/>
    </location>
</feature>
<dbReference type="PANTHER" id="PTHR21261">
    <property type="entry name" value="BEAT PROTEIN"/>
    <property type="match status" value="1"/>
</dbReference>
<dbReference type="OrthoDB" id="6343941at2759"/>
<evidence type="ECO:0000259" key="1">
    <source>
        <dbReference type="PROSITE" id="PS50835"/>
    </source>
</evidence>
<dbReference type="PANTHER" id="PTHR21261:SF15">
    <property type="entry name" value="BEATEN PATH IIIA, ISOFORM D-RELATED"/>
    <property type="match status" value="1"/>
</dbReference>
<dbReference type="Proteomes" id="UP000807504">
    <property type="component" value="Unassembled WGS sequence"/>
</dbReference>
<dbReference type="CDD" id="cd00096">
    <property type="entry name" value="Ig"/>
    <property type="match status" value="1"/>
</dbReference>
<evidence type="ECO:0000313" key="2">
    <source>
        <dbReference type="EMBL" id="KAF8774202.1"/>
    </source>
</evidence>